<evidence type="ECO:0000259" key="1">
    <source>
        <dbReference type="Pfam" id="PF13550"/>
    </source>
</evidence>
<dbReference type="RefSeq" id="WP_183384172.1">
    <property type="nucleotide sequence ID" value="NZ_JACHXR010000007.1"/>
</dbReference>
<protein>
    <recommendedName>
        <fullName evidence="1">Tip attachment protein J domain-containing protein</fullName>
    </recommendedName>
</protein>
<dbReference type="EMBL" id="JACHXR010000007">
    <property type="protein sequence ID" value="MBB3231695.1"/>
    <property type="molecule type" value="Genomic_DNA"/>
</dbReference>
<reference evidence="2 3" key="1">
    <citation type="submission" date="2020-08" db="EMBL/GenBank/DDBJ databases">
        <title>Genomic Encyclopedia of Type Strains, Phase III (KMG-III): the genomes of soil and plant-associated and newly described type strains.</title>
        <authorList>
            <person name="Whitman W."/>
        </authorList>
    </citation>
    <scope>NUCLEOTIDE SEQUENCE [LARGE SCALE GENOMIC DNA]</scope>
    <source>
        <strain evidence="2 3">CECT 7744</strain>
    </source>
</reference>
<gene>
    <name evidence="2" type="ORF">FHR97_002554</name>
</gene>
<name>A0A7W5EWN0_9GAMM</name>
<dbReference type="InterPro" id="IPR032876">
    <property type="entry name" value="J_dom"/>
</dbReference>
<evidence type="ECO:0000313" key="2">
    <source>
        <dbReference type="EMBL" id="MBB3231695.1"/>
    </source>
</evidence>
<comment type="caution">
    <text evidence="2">The sequence shown here is derived from an EMBL/GenBank/DDBJ whole genome shotgun (WGS) entry which is preliminary data.</text>
</comment>
<feature type="domain" description="Tip attachment protein J" evidence="1">
    <location>
        <begin position="214"/>
        <end position="381"/>
    </location>
</feature>
<sequence>MGSKGGSAKQPVTDYYIAAHYGVCHEADEILEIRYGEKRIVDTPIAANGSTGVSKPNLFGGPKREGGFVGVIDVMFGGAAQLVSDALAASLQRNGASDTADPDQLPGYRGVLSFFIHGGSSGRAGANIGSNTAMVKSLWAKVRRACKGLPSGLDPVIVVDGMQLANPAAIIYECLTNREWGMGRPASLFDDQSFIDAAATLAGEGFGLALLWHRQQSIEEFVGEIQDTIEGALGRDPFTGRIRLKLVRDDYDPEQLPVFGPHNSTLRAFDRKGWGDTINEINVVWTNPANEQTETVTVHDTANVNLQGGEIVSDTVEYIGIRTAELALRCATRDLLVGSSALATAELETNREGWRLLPGDVIALTWPDYGFESIPMRITDVDYGKPGDSKITLSLIEDVFGMPAQSYVESDGSAWVNPARDPEPLTWEHITSVPYFALAQQIGDAAAEAVDDTSDFDLVFGAHDLGGVFDYELMHQVPDANGDTVWTGAGTVDLAGRGLLQADIPRETITILGGLDSLAGGENFVQGTLVWIGPIDPTGELGLIKAVDTAGHHIARGVLDTVPQEWPAGTPVWALHGDVLGSTGVERALSETATVRLLTNTANGQLDVSAAADVTTTMSGRLHLPYRPANVQVNGELWPDQEIPPDYPALVTWAGRNRLDETAVLNSWSDGHVTPEAGVTFEVVLYGEDGNGVLTEYLRQDLGTDTSYSVDIATDEPPSGSTYVVVEIRSLRDGLACWQSATQRLRLFSPVQMIDAYFQADEV</sequence>
<evidence type="ECO:0000313" key="3">
    <source>
        <dbReference type="Proteomes" id="UP000518892"/>
    </source>
</evidence>
<organism evidence="2 3">
    <name type="scientific">Halomonas stenophila</name>
    <dbReference type="NCBI Taxonomy" id="795312"/>
    <lineage>
        <taxon>Bacteria</taxon>
        <taxon>Pseudomonadati</taxon>
        <taxon>Pseudomonadota</taxon>
        <taxon>Gammaproteobacteria</taxon>
        <taxon>Oceanospirillales</taxon>
        <taxon>Halomonadaceae</taxon>
        <taxon>Halomonas</taxon>
    </lineage>
</organism>
<dbReference type="AlphaFoldDB" id="A0A7W5EWN0"/>
<accession>A0A7W5EWN0</accession>
<dbReference type="Proteomes" id="UP000518892">
    <property type="component" value="Unassembled WGS sequence"/>
</dbReference>
<keyword evidence="3" id="KW-1185">Reference proteome</keyword>
<dbReference type="Pfam" id="PF13550">
    <property type="entry name" value="Phage-tail_3"/>
    <property type="match status" value="1"/>
</dbReference>
<proteinExistence type="predicted"/>